<protein>
    <submittedName>
        <fullName evidence="1">Uncharacterized protein</fullName>
    </submittedName>
</protein>
<organism evidence="1 2">
    <name type="scientific">Cotesia glomerata</name>
    <name type="common">Lepidopteran parasitic wasp</name>
    <name type="synonym">Apanteles glomeratus</name>
    <dbReference type="NCBI Taxonomy" id="32391"/>
    <lineage>
        <taxon>Eukaryota</taxon>
        <taxon>Metazoa</taxon>
        <taxon>Ecdysozoa</taxon>
        <taxon>Arthropoda</taxon>
        <taxon>Hexapoda</taxon>
        <taxon>Insecta</taxon>
        <taxon>Pterygota</taxon>
        <taxon>Neoptera</taxon>
        <taxon>Endopterygota</taxon>
        <taxon>Hymenoptera</taxon>
        <taxon>Apocrita</taxon>
        <taxon>Ichneumonoidea</taxon>
        <taxon>Braconidae</taxon>
        <taxon>Microgastrinae</taxon>
        <taxon>Cotesia</taxon>
    </lineage>
</organism>
<dbReference type="AlphaFoldDB" id="A0AAV7I0D3"/>
<sequence length="87" mass="10059">MSFCWSREDKTVRPKDRVKETTGVYCEDIEIELSERDYLHWSTSTSNAIARRIFVFLSASFPVSKRAKFCFHSASSPFTGKLEDSKL</sequence>
<keyword evidence="2" id="KW-1185">Reference proteome</keyword>
<name>A0AAV7I0D3_COTGL</name>
<gene>
    <name evidence="1" type="ORF">KQX54_005257</name>
</gene>
<accession>A0AAV7I0D3</accession>
<dbReference type="Proteomes" id="UP000826195">
    <property type="component" value="Unassembled WGS sequence"/>
</dbReference>
<proteinExistence type="predicted"/>
<dbReference type="EMBL" id="JAHXZJ010002609">
    <property type="protein sequence ID" value="KAH0539510.1"/>
    <property type="molecule type" value="Genomic_DNA"/>
</dbReference>
<reference evidence="1 2" key="1">
    <citation type="journal article" date="2021" name="J. Hered.">
        <title>A chromosome-level genome assembly of the parasitoid wasp, Cotesia glomerata (Hymenoptera: Braconidae).</title>
        <authorList>
            <person name="Pinto B.J."/>
            <person name="Weis J.J."/>
            <person name="Gamble T."/>
            <person name="Ode P.J."/>
            <person name="Paul R."/>
            <person name="Zaspel J.M."/>
        </authorList>
    </citation>
    <scope>NUCLEOTIDE SEQUENCE [LARGE SCALE GENOMIC DNA]</scope>
    <source>
        <strain evidence="1">CgM1</strain>
    </source>
</reference>
<evidence type="ECO:0000313" key="2">
    <source>
        <dbReference type="Proteomes" id="UP000826195"/>
    </source>
</evidence>
<comment type="caution">
    <text evidence="1">The sequence shown here is derived from an EMBL/GenBank/DDBJ whole genome shotgun (WGS) entry which is preliminary data.</text>
</comment>
<evidence type="ECO:0000313" key="1">
    <source>
        <dbReference type="EMBL" id="KAH0539510.1"/>
    </source>
</evidence>